<organism evidence="11">
    <name type="scientific">marine sediment metagenome</name>
    <dbReference type="NCBI Taxonomy" id="412755"/>
    <lineage>
        <taxon>unclassified sequences</taxon>
        <taxon>metagenomes</taxon>
        <taxon>ecological metagenomes</taxon>
    </lineage>
</organism>
<evidence type="ECO:0000256" key="5">
    <source>
        <dbReference type="ARBA" id="ARBA00023002"/>
    </source>
</evidence>
<evidence type="ECO:0000313" key="11">
    <source>
        <dbReference type="EMBL" id="KKN50328.1"/>
    </source>
</evidence>
<comment type="pathway">
    <text evidence="1">Porphyrin-containing compound metabolism; protoporphyrin-IX biosynthesis; 5-aminolevulinate from L-glutamyl-tRNA(Glu): step 1/2.</text>
</comment>
<name>A0A0F9U9M1_9ZZZZ</name>
<comment type="catalytic activity">
    <reaction evidence="7">
        <text>(S)-4-amino-5-oxopentanoate + tRNA(Glu) + NADP(+) = L-glutamyl-tRNA(Glu) + NADPH + H(+)</text>
        <dbReference type="Rhea" id="RHEA:12344"/>
        <dbReference type="Rhea" id="RHEA-COMP:9663"/>
        <dbReference type="Rhea" id="RHEA-COMP:9680"/>
        <dbReference type="ChEBI" id="CHEBI:15378"/>
        <dbReference type="ChEBI" id="CHEBI:57501"/>
        <dbReference type="ChEBI" id="CHEBI:57783"/>
        <dbReference type="ChEBI" id="CHEBI:58349"/>
        <dbReference type="ChEBI" id="CHEBI:78442"/>
        <dbReference type="ChEBI" id="CHEBI:78520"/>
        <dbReference type="EC" id="1.2.1.70"/>
    </reaction>
</comment>
<dbReference type="PIRSF" id="PIRSF000445">
    <property type="entry name" value="4pyrrol_synth_GluRdtase"/>
    <property type="match status" value="1"/>
</dbReference>
<dbReference type="InterPro" id="IPR000343">
    <property type="entry name" value="4pyrrol_synth_GluRdtase"/>
</dbReference>
<evidence type="ECO:0000259" key="10">
    <source>
        <dbReference type="Pfam" id="PF05201"/>
    </source>
</evidence>
<evidence type="ECO:0000259" key="9">
    <source>
        <dbReference type="Pfam" id="PF01488"/>
    </source>
</evidence>
<dbReference type="GO" id="GO:0008883">
    <property type="term" value="F:glutamyl-tRNA reductase activity"/>
    <property type="evidence" value="ECO:0007669"/>
    <property type="project" value="UniProtKB-EC"/>
</dbReference>
<gene>
    <name evidence="11" type="ORF">LCGC14_0633790</name>
</gene>
<dbReference type="SUPFAM" id="SSF69742">
    <property type="entry name" value="Glutamyl tRNA-reductase catalytic, N-terminal domain"/>
    <property type="match status" value="1"/>
</dbReference>
<dbReference type="UniPathway" id="UPA00251">
    <property type="reaction ID" value="UER00316"/>
</dbReference>
<dbReference type="Gene3D" id="3.30.460.30">
    <property type="entry name" value="Glutamyl-tRNA reductase, N-terminal domain"/>
    <property type="match status" value="1"/>
</dbReference>
<accession>A0A0F9U9M1</accession>
<dbReference type="SUPFAM" id="SSF51735">
    <property type="entry name" value="NAD(P)-binding Rossmann-fold domains"/>
    <property type="match status" value="1"/>
</dbReference>
<protein>
    <recommendedName>
        <fullName evidence="3">glutamyl-tRNA reductase</fullName>
        <ecNumber evidence="3">1.2.1.70</ecNumber>
    </recommendedName>
</protein>
<dbReference type="GO" id="GO:0019353">
    <property type="term" value="P:protoporphyrinogen IX biosynthetic process from glutamate"/>
    <property type="evidence" value="ECO:0007669"/>
    <property type="project" value="TreeGrafter"/>
</dbReference>
<evidence type="ECO:0000256" key="1">
    <source>
        <dbReference type="ARBA" id="ARBA00005059"/>
    </source>
</evidence>
<reference evidence="11" key="1">
    <citation type="journal article" date="2015" name="Nature">
        <title>Complex archaea that bridge the gap between prokaryotes and eukaryotes.</title>
        <authorList>
            <person name="Spang A."/>
            <person name="Saw J.H."/>
            <person name="Jorgensen S.L."/>
            <person name="Zaremba-Niedzwiedzka K."/>
            <person name="Martijn J."/>
            <person name="Lind A.E."/>
            <person name="van Eijk R."/>
            <person name="Schleper C."/>
            <person name="Guy L."/>
            <person name="Ettema T.J."/>
        </authorList>
    </citation>
    <scope>NUCLEOTIDE SEQUENCE</scope>
</reference>
<evidence type="ECO:0000256" key="6">
    <source>
        <dbReference type="ARBA" id="ARBA00023244"/>
    </source>
</evidence>
<comment type="caution">
    <text evidence="11">The sequence shown here is derived from an EMBL/GenBank/DDBJ whole genome shotgun (WGS) entry which is preliminary data.</text>
</comment>
<evidence type="ECO:0000256" key="3">
    <source>
        <dbReference type="ARBA" id="ARBA00012970"/>
    </source>
</evidence>
<dbReference type="InterPro" id="IPR006151">
    <property type="entry name" value="Shikm_DH/Glu-tRNA_Rdtase"/>
</dbReference>
<feature type="domain" description="Quinate/shikimate 5-dehydrogenase/glutamyl-tRNA reductase" evidence="9">
    <location>
        <begin position="175"/>
        <end position="301"/>
    </location>
</feature>
<dbReference type="PANTHER" id="PTHR43013">
    <property type="entry name" value="GLUTAMYL-TRNA REDUCTASE"/>
    <property type="match status" value="1"/>
</dbReference>
<dbReference type="InterPro" id="IPR015896">
    <property type="entry name" value="4pyrrol_synth_GluRdtase_dimer"/>
</dbReference>
<dbReference type="InterPro" id="IPR015895">
    <property type="entry name" value="4pyrrol_synth_GluRdtase_N"/>
</dbReference>
<evidence type="ECO:0000259" key="8">
    <source>
        <dbReference type="Pfam" id="PF00745"/>
    </source>
</evidence>
<sequence>MYLASISIDYKNPPVGFPDRFYLSESDKLDLHKMLLSQKNINAVIIIQTCNRFEINFTDDTESEGINQAKNVLLTRFGEDIKNFLSVKTYLDTLNHIFRVVTSIESMAVGENQILSQCKEAYNYSKKHGFTDTVLELAFEKAIKLGKLVRSETQISKGKVSISSIAVDMINNVCPLKDKKILLFGNGKMASLIAEYLKEFEISNITVIGRTPEKLFNFCKLFNAQAADFYYLPEILKSVDVVLSATSAPKVLVKKKLVKKVMRYREHPLYFMDIAIPRDIDPSASKIKNVHIYSYKDLREIANKNLRARLSEVSKVEKIINRENENFMKKLGQLHIEKYFTNLNKYTEAIRNKELEKAIYMLGAVCEPKIKQVLEGLSKSLMKKLMHNFLSQVRENPLDAEELEKFTNLFMGSTDQPSNQN</sequence>
<dbReference type="Pfam" id="PF05201">
    <property type="entry name" value="GlutR_N"/>
    <property type="match status" value="1"/>
</dbReference>
<dbReference type="InterPro" id="IPR036343">
    <property type="entry name" value="GluRdtase_N_sf"/>
</dbReference>
<dbReference type="Pfam" id="PF00745">
    <property type="entry name" value="GlutR_dimer"/>
    <property type="match status" value="1"/>
</dbReference>
<dbReference type="AlphaFoldDB" id="A0A0F9U9M1"/>
<dbReference type="CDD" id="cd05213">
    <property type="entry name" value="NAD_bind_Glutamyl_tRNA_reduct"/>
    <property type="match status" value="1"/>
</dbReference>
<dbReference type="HAMAP" id="MF_00087">
    <property type="entry name" value="Glu_tRNA_reductase"/>
    <property type="match status" value="1"/>
</dbReference>
<comment type="similarity">
    <text evidence="2">Belongs to the glutamyl-tRNA reductase family.</text>
</comment>
<keyword evidence="4" id="KW-0521">NADP</keyword>
<dbReference type="InterPro" id="IPR036291">
    <property type="entry name" value="NAD(P)-bd_dom_sf"/>
</dbReference>
<keyword evidence="5" id="KW-0560">Oxidoreductase</keyword>
<dbReference type="NCBIfam" id="TIGR01035">
    <property type="entry name" value="hemA"/>
    <property type="match status" value="1"/>
</dbReference>
<dbReference type="EMBL" id="LAZR01001120">
    <property type="protein sequence ID" value="KKN50328.1"/>
    <property type="molecule type" value="Genomic_DNA"/>
</dbReference>
<dbReference type="Gene3D" id="3.40.50.720">
    <property type="entry name" value="NAD(P)-binding Rossmann-like Domain"/>
    <property type="match status" value="1"/>
</dbReference>
<evidence type="ECO:0000256" key="7">
    <source>
        <dbReference type="ARBA" id="ARBA00047464"/>
    </source>
</evidence>
<dbReference type="PANTHER" id="PTHR43013:SF1">
    <property type="entry name" value="GLUTAMYL-TRNA REDUCTASE"/>
    <property type="match status" value="1"/>
</dbReference>
<feature type="domain" description="Glutamyl-tRNA reductase N-terminal" evidence="10">
    <location>
        <begin position="6"/>
        <end position="153"/>
    </location>
</feature>
<dbReference type="SUPFAM" id="SSF69075">
    <property type="entry name" value="Glutamyl tRNA-reductase dimerization domain"/>
    <property type="match status" value="1"/>
</dbReference>
<feature type="domain" description="Tetrapyrrole biosynthesis glutamyl-tRNA reductase dimerisation" evidence="8">
    <location>
        <begin position="315"/>
        <end position="406"/>
    </location>
</feature>
<keyword evidence="6" id="KW-0627">Porphyrin biosynthesis</keyword>
<evidence type="ECO:0000256" key="2">
    <source>
        <dbReference type="ARBA" id="ARBA00005916"/>
    </source>
</evidence>
<dbReference type="EC" id="1.2.1.70" evidence="3"/>
<dbReference type="InterPro" id="IPR036453">
    <property type="entry name" value="GluRdtase_dimer_dom_sf"/>
</dbReference>
<dbReference type="GO" id="GO:0050661">
    <property type="term" value="F:NADP binding"/>
    <property type="evidence" value="ECO:0007669"/>
    <property type="project" value="InterPro"/>
</dbReference>
<proteinExistence type="inferred from homology"/>
<dbReference type="Pfam" id="PF01488">
    <property type="entry name" value="Shikimate_DH"/>
    <property type="match status" value="1"/>
</dbReference>
<evidence type="ECO:0000256" key="4">
    <source>
        <dbReference type="ARBA" id="ARBA00022857"/>
    </source>
</evidence>